<organism evidence="1 2">
    <name type="scientific">Frigidibacter albus</name>
    <dbReference type="NCBI Taxonomy" id="1465486"/>
    <lineage>
        <taxon>Bacteria</taxon>
        <taxon>Pseudomonadati</taxon>
        <taxon>Pseudomonadota</taxon>
        <taxon>Alphaproteobacteria</taxon>
        <taxon>Rhodobacterales</taxon>
        <taxon>Paracoccaceae</taxon>
        <taxon>Frigidibacter</taxon>
    </lineage>
</organism>
<dbReference type="EMBL" id="WWNR01000015">
    <property type="protein sequence ID" value="MZQ91060.1"/>
    <property type="molecule type" value="Genomic_DNA"/>
</dbReference>
<proteinExistence type="predicted"/>
<name>A0A6L8VPG8_9RHOB</name>
<evidence type="ECO:0000313" key="2">
    <source>
        <dbReference type="Proteomes" id="UP000477083"/>
    </source>
</evidence>
<dbReference type="AlphaFoldDB" id="A0A6L8VPG8"/>
<reference evidence="1 2" key="1">
    <citation type="submission" date="2020-01" db="EMBL/GenBank/DDBJ databases">
        <title>Frigidibacter albus SP32T (=CGMCC 1.13995T).</title>
        <authorList>
            <person name="Liao X."/>
        </authorList>
    </citation>
    <scope>NUCLEOTIDE SEQUENCE [LARGE SCALE GENOMIC DNA]</scope>
    <source>
        <strain evidence="1 2">SP32</strain>
    </source>
</reference>
<protein>
    <submittedName>
        <fullName evidence="1">Uncharacterized protein</fullName>
    </submittedName>
</protein>
<keyword evidence="2" id="KW-1185">Reference proteome</keyword>
<evidence type="ECO:0000313" key="1">
    <source>
        <dbReference type="EMBL" id="MZQ91060.1"/>
    </source>
</evidence>
<sequence length="365" mass="38542">MTMDALASNVLQGAEAKLRDDLFRQHSTDGLPVILPTPERGGDMLMAAAIAGFDRDIVLGRIAPSMGEATIEKVAINAVMAGCGPEHLPVLIAAVQAVCDPRLDMTEVRVTTHHVSPMIMVNGPAHNDCGVTSSFGAMGHGQRANLCIGRALRLCLINLGGAWPGISDMSLLGQPAMLAFCLAEDEEASPFDPLHVSLGLDPEASVATLACVGSARSVIVVTDADPTSADRILRAQAYSIADVGNNNSRSAKGTVVVCLNPDHAKVLHDSGHSRADIQRRLWELAGHPAGALFDLRYGPNHPKRQEVTEPDRFHHAISAPERILVFVAGGPGLYSTVMVPWGGGARQGSHVSKEIILSDACEVAF</sequence>
<dbReference type="RefSeq" id="WP_161348446.1">
    <property type="nucleotide sequence ID" value="NZ_BMGW01000015.1"/>
</dbReference>
<dbReference type="OrthoDB" id="5240640at2"/>
<dbReference type="Proteomes" id="UP000477083">
    <property type="component" value="Unassembled WGS sequence"/>
</dbReference>
<accession>A0A6L8VPG8</accession>
<gene>
    <name evidence="1" type="ORF">GS660_18370</name>
</gene>
<comment type="caution">
    <text evidence="1">The sequence shown here is derived from an EMBL/GenBank/DDBJ whole genome shotgun (WGS) entry which is preliminary data.</text>
</comment>